<accession>A0A841RMD6</accession>
<protein>
    <submittedName>
        <fullName evidence="1">Putative adenylate-forming enzyme</fullName>
    </submittedName>
</protein>
<dbReference type="InterPro" id="IPR012685">
    <property type="entry name" value="CHP02304_F390_synth-rel"/>
</dbReference>
<dbReference type="Proteomes" id="UP000572212">
    <property type="component" value="Unassembled WGS sequence"/>
</dbReference>
<reference evidence="1 2" key="1">
    <citation type="submission" date="2020-08" db="EMBL/GenBank/DDBJ databases">
        <title>Genomic Encyclopedia of Type Strains, Phase IV (KMG-IV): sequencing the most valuable type-strain genomes for metagenomic binning, comparative biology and taxonomic classification.</title>
        <authorList>
            <person name="Goeker M."/>
        </authorList>
    </citation>
    <scope>NUCLEOTIDE SEQUENCE [LARGE SCALE GENOMIC DNA]</scope>
    <source>
        <strain evidence="1 2">DSM 11805</strain>
    </source>
</reference>
<dbReference type="EMBL" id="JACHON010000002">
    <property type="protein sequence ID" value="MBB6512094.1"/>
    <property type="molecule type" value="Genomic_DNA"/>
</dbReference>
<proteinExistence type="predicted"/>
<keyword evidence="2" id="KW-1185">Reference proteome</keyword>
<dbReference type="PANTHER" id="PTHR36932">
    <property type="entry name" value="CAPSULAR POLYSACCHARIDE BIOSYNTHESIS PROTEIN"/>
    <property type="match status" value="1"/>
</dbReference>
<evidence type="ECO:0000313" key="2">
    <source>
        <dbReference type="Proteomes" id="UP000572212"/>
    </source>
</evidence>
<dbReference type="InterPro" id="IPR042099">
    <property type="entry name" value="ANL_N_sf"/>
</dbReference>
<dbReference type="Gene3D" id="3.40.50.12780">
    <property type="entry name" value="N-terminal domain of ligase-like"/>
    <property type="match status" value="1"/>
</dbReference>
<organism evidence="1 2">
    <name type="scientific">Gracilibacillus halotolerans</name>
    <dbReference type="NCBI Taxonomy" id="74386"/>
    <lineage>
        <taxon>Bacteria</taxon>
        <taxon>Bacillati</taxon>
        <taxon>Bacillota</taxon>
        <taxon>Bacilli</taxon>
        <taxon>Bacillales</taxon>
        <taxon>Bacillaceae</taxon>
        <taxon>Gracilibacillus</taxon>
    </lineage>
</organism>
<dbReference type="RefSeq" id="WP_184244985.1">
    <property type="nucleotide sequence ID" value="NZ_BAAACU010000002.1"/>
</dbReference>
<gene>
    <name evidence="1" type="ORF">GGQ92_000875</name>
</gene>
<dbReference type="InterPro" id="IPR053158">
    <property type="entry name" value="CapK_Type1_Caps_Biosynth"/>
</dbReference>
<evidence type="ECO:0000313" key="1">
    <source>
        <dbReference type="EMBL" id="MBB6512094.1"/>
    </source>
</evidence>
<dbReference type="AlphaFoldDB" id="A0A841RMD6"/>
<dbReference type="SUPFAM" id="SSF56801">
    <property type="entry name" value="Acetyl-CoA synthetase-like"/>
    <property type="match status" value="1"/>
</dbReference>
<name>A0A841RMD6_9BACI</name>
<dbReference type="NCBIfam" id="TIGR02304">
    <property type="entry name" value="aden_form_hyp"/>
    <property type="match status" value="1"/>
</dbReference>
<comment type="caution">
    <text evidence="1">The sequence shown here is derived from an EMBL/GenBank/DDBJ whole genome shotgun (WGS) entry which is preliminary data.</text>
</comment>
<sequence>MKKKLNVVLSYMKTKRKTFITREELERWQQQQVDKHLEFVRNHSPYFHEQLATHHWEELSYMNKTIMMEHFDSLNTKGIRKEEAMQLALEAEKTRNFKAQIDDVTVGLSSGTSGNRGIFLVSEQEQSEWAGVILAKLLPRGLFSREKIAFFLRANSNLYESVKSRTIQFSFFDLIEPIETHVERLNELQPTIIVAPPSLLRMLASAKQSGELQVAPIKMISVAEVLEPVDKKYIEGIFNLRLDIVYQATEGFIAHTCSHGTLHLNEDIMLIEKKFLDKEKLRFSPIITDFKRTTQPMIRYELNDILTLAKEPCSCGSVMTSIESIEGRSDDIFRLSSLTGKSTVVIFPDFIRRAVMAASDDIEEYRVIQTERDRIVVQLKLKNQKELAEQQVVDKLKEIFELFNAQLPTIITKPYEKQSPLKKLKRIETCIQGQ</sequence>
<dbReference type="PANTHER" id="PTHR36932:SF1">
    <property type="entry name" value="CAPSULAR POLYSACCHARIDE BIOSYNTHESIS PROTEIN"/>
    <property type="match status" value="1"/>
</dbReference>